<dbReference type="NCBIfam" id="TIGR01814">
    <property type="entry name" value="kynureninase"/>
    <property type="match status" value="1"/>
</dbReference>
<dbReference type="EC" id="3.7.1.3" evidence="4 5"/>
<dbReference type="GO" id="GO:0097053">
    <property type="term" value="P:L-kynurenine catabolic process"/>
    <property type="evidence" value="ECO:0007669"/>
    <property type="project" value="UniProtKB-UniRule"/>
</dbReference>
<evidence type="ECO:0000313" key="7">
    <source>
        <dbReference type="EMBL" id="VDB84440.1"/>
    </source>
</evidence>
<dbReference type="InterPro" id="IPR000192">
    <property type="entry name" value="Aminotrans_V_dom"/>
</dbReference>
<evidence type="ECO:0000256" key="5">
    <source>
        <dbReference type="PIRNR" id="PIRNR038800"/>
    </source>
</evidence>
<dbReference type="HAMAP" id="MF_01970">
    <property type="entry name" value="Kynureninase"/>
    <property type="match status" value="1"/>
</dbReference>
<comment type="catalytic activity">
    <reaction evidence="4 5">
        <text>L-kynurenine + H2O = anthranilate + L-alanine + H(+)</text>
        <dbReference type="Rhea" id="RHEA:16813"/>
        <dbReference type="ChEBI" id="CHEBI:15377"/>
        <dbReference type="ChEBI" id="CHEBI:15378"/>
        <dbReference type="ChEBI" id="CHEBI:16567"/>
        <dbReference type="ChEBI" id="CHEBI:57959"/>
        <dbReference type="ChEBI" id="CHEBI:57972"/>
        <dbReference type="EC" id="3.7.1.3"/>
    </reaction>
</comment>
<name>A0A9X9MFS2_BLUGR</name>
<dbReference type="AlphaFoldDB" id="A0A9X9MFS2"/>
<dbReference type="FunFam" id="3.40.640.10:FF:000031">
    <property type="entry name" value="Kynureninase"/>
    <property type="match status" value="1"/>
</dbReference>
<dbReference type="PANTHER" id="PTHR14084:SF0">
    <property type="entry name" value="KYNURENINASE"/>
    <property type="match status" value="1"/>
</dbReference>
<dbReference type="GO" id="GO:0005737">
    <property type="term" value="C:cytoplasm"/>
    <property type="evidence" value="ECO:0007669"/>
    <property type="project" value="UniProtKB-SubCell"/>
</dbReference>
<comment type="cofactor">
    <cofactor evidence="4 5">
        <name>pyridoxal 5'-phosphate</name>
        <dbReference type="ChEBI" id="CHEBI:597326"/>
    </cofactor>
</comment>
<dbReference type="GO" id="GO:0030429">
    <property type="term" value="F:kynureninase activity"/>
    <property type="evidence" value="ECO:0007669"/>
    <property type="project" value="UniProtKB-UniRule"/>
</dbReference>
<dbReference type="InterPro" id="IPR010111">
    <property type="entry name" value="Kynureninase"/>
</dbReference>
<reference evidence="7 8" key="1">
    <citation type="submission" date="2018-08" db="EMBL/GenBank/DDBJ databases">
        <authorList>
            <person name="Muller C M."/>
        </authorList>
    </citation>
    <scope>NUCLEOTIDE SEQUENCE [LARGE SCALE GENOMIC DNA]</scope>
</reference>
<evidence type="ECO:0000256" key="1">
    <source>
        <dbReference type="ARBA" id="ARBA00022642"/>
    </source>
</evidence>
<comment type="subunit">
    <text evidence="4 5">Homodimer.</text>
</comment>
<accession>A0A9X9MFS2</accession>
<sequence length="497" mass="54942">MSTTSAQNSPCRDEIGREHAVHLDSQDPLRHTRELFLIPTLNQVKAETIEQLDGPRFHDSSPESVYLSGNSLGLQPRITSIRLQQHLLTWASQGVQGHMKTLRGSSLPQWLDADVFAAEKLAFVVGARPSEVAIMATLSANLHLLMSAFYKPDRNGRHRIIIESQAFPSDNFVAESQIRHHDLDPSTSLLVIQPPPQEDTISTSQILSVIEEYAASTAILLLPGIQYYTGQLLDIPTITAAANKAGILTIWDLAHAIGNVELKLHEWNVDAAVWCSYKYLNAGPGSIGGMFVHEKHYQVSSDSMEEEKSRRLCGWWGSQKASRFIMDNQFVPIPGAGGFQLSNPSILDITSLAASLEIFQIACLGREEDSSTSTGILPLRNKSMKLTRFLEACLENLVYFKLETFRIITPADPQQRGAQLSLRLEPGLSSSIMAELSDLGVIIDERKPDVLRVTPVPLYNTFLDCWLFVEAFESAIATALLKKDLPSNPPTPHTQGP</sequence>
<evidence type="ECO:0000259" key="6">
    <source>
        <dbReference type="Pfam" id="PF00266"/>
    </source>
</evidence>
<feature type="binding site" evidence="4">
    <location>
        <position position="315"/>
    </location>
    <ligand>
        <name>pyridoxal 5'-phosphate</name>
        <dbReference type="ChEBI" id="CHEBI:597326"/>
    </ligand>
</feature>
<feature type="binding site" evidence="4">
    <location>
        <position position="252"/>
    </location>
    <ligand>
        <name>pyridoxal 5'-phosphate</name>
        <dbReference type="ChEBI" id="CHEBI:597326"/>
    </ligand>
</feature>
<dbReference type="GO" id="GO:0019805">
    <property type="term" value="P:quinolinate biosynthetic process"/>
    <property type="evidence" value="ECO:0007669"/>
    <property type="project" value="UniProtKB-UniRule"/>
</dbReference>
<dbReference type="GO" id="GO:0030170">
    <property type="term" value="F:pyridoxal phosphate binding"/>
    <property type="evidence" value="ECO:0007669"/>
    <property type="project" value="UniProtKB-UniRule"/>
</dbReference>
<dbReference type="InterPro" id="IPR015424">
    <property type="entry name" value="PyrdxlP-dep_Trfase"/>
</dbReference>
<dbReference type="Proteomes" id="UP000324639">
    <property type="component" value="Chromosome Bgt_-05"/>
</dbReference>
<dbReference type="GO" id="GO:0019441">
    <property type="term" value="P:L-tryptophan catabolic process to kynurenine"/>
    <property type="evidence" value="ECO:0007669"/>
    <property type="project" value="TreeGrafter"/>
</dbReference>
<keyword evidence="1 4" id="KW-0662">Pyridine nucleotide biosynthesis</keyword>
<dbReference type="PANTHER" id="PTHR14084">
    <property type="entry name" value="KYNURENINASE"/>
    <property type="match status" value="1"/>
</dbReference>
<organism evidence="7 8">
    <name type="scientific">Blumeria graminis f. sp. tritici</name>
    <dbReference type="NCBI Taxonomy" id="62690"/>
    <lineage>
        <taxon>Eukaryota</taxon>
        <taxon>Fungi</taxon>
        <taxon>Dikarya</taxon>
        <taxon>Ascomycota</taxon>
        <taxon>Pezizomycotina</taxon>
        <taxon>Leotiomycetes</taxon>
        <taxon>Erysiphales</taxon>
        <taxon>Erysiphaceae</taxon>
        <taxon>Blumeria</taxon>
    </lineage>
</organism>
<evidence type="ECO:0000313" key="8">
    <source>
        <dbReference type="Proteomes" id="UP000324639"/>
    </source>
</evidence>
<dbReference type="GO" id="GO:0043420">
    <property type="term" value="P:anthranilate metabolic process"/>
    <property type="evidence" value="ECO:0007669"/>
    <property type="project" value="UniProtKB-UniRule"/>
</dbReference>
<dbReference type="Gene3D" id="3.90.1150.10">
    <property type="entry name" value="Aspartate Aminotransferase, domain 1"/>
    <property type="match status" value="1"/>
</dbReference>
<evidence type="ECO:0000256" key="4">
    <source>
        <dbReference type="HAMAP-Rule" id="MF_03017"/>
    </source>
</evidence>
<dbReference type="InterPro" id="IPR015421">
    <property type="entry name" value="PyrdxlP-dep_Trfase_major"/>
</dbReference>
<feature type="binding site" evidence="4">
    <location>
        <begin position="167"/>
        <end position="170"/>
    </location>
    <ligand>
        <name>pyridoxal 5'-phosphate</name>
        <dbReference type="ChEBI" id="CHEBI:597326"/>
    </ligand>
</feature>
<dbReference type="InterPro" id="IPR015422">
    <property type="entry name" value="PyrdxlP-dep_Trfase_small"/>
</dbReference>
<feature type="binding site" evidence="4">
    <location>
        <position position="277"/>
    </location>
    <ligand>
        <name>pyridoxal 5'-phosphate</name>
        <dbReference type="ChEBI" id="CHEBI:597326"/>
    </ligand>
</feature>
<comment type="similarity">
    <text evidence="4 5">Belongs to the kynureninase family.</text>
</comment>
<comment type="function">
    <text evidence="4 5">Catalyzes the cleavage of L-kynurenine (L-Kyn) and L-3-hydroxykynurenine (L-3OHKyn) into anthranilic acid (AA) and 3-hydroxyanthranilic acid (3-OHAA), respectively.</text>
</comment>
<comment type="pathway">
    <text evidence="4 5">Amino-acid degradation; L-kynurenine degradation; L-alanine and anthranilate from L-kynurenine: step 1/1.</text>
</comment>
<protein>
    <recommendedName>
        <fullName evidence="4 5">Kynureninase</fullName>
        <ecNumber evidence="4 5">3.7.1.3</ecNumber>
    </recommendedName>
    <alternativeName>
        <fullName evidence="4">Biosynthesis of nicotinic acid protein 5</fullName>
    </alternativeName>
    <alternativeName>
        <fullName evidence="4">L-kynurenine hydrolase</fullName>
    </alternativeName>
</protein>
<keyword evidence="3 4" id="KW-0663">Pyridoxal phosphate</keyword>
<proteinExistence type="inferred from homology"/>
<feature type="binding site" evidence="4">
    <location>
        <position position="138"/>
    </location>
    <ligand>
        <name>pyridoxal 5'-phosphate</name>
        <dbReference type="ChEBI" id="CHEBI:597326"/>
    </ligand>
</feature>
<comment type="caution">
    <text evidence="4">Lacks conserved residue(s) required for the propagation of feature annotation.</text>
</comment>
<keyword evidence="2 4" id="KW-0378">Hydrolase</keyword>
<dbReference type="Gene3D" id="3.40.640.10">
    <property type="entry name" value="Type I PLP-dependent aspartate aminotransferase-like (Major domain)"/>
    <property type="match status" value="1"/>
</dbReference>
<dbReference type="PIRSF" id="PIRSF038800">
    <property type="entry name" value="KYNU"/>
    <property type="match status" value="1"/>
</dbReference>
<comment type="catalytic activity">
    <reaction evidence="5">
        <text>3-hydroxy-L-kynurenine + H2O = 3-hydroxyanthranilate + L-alanine + H(+)</text>
        <dbReference type="Rhea" id="RHEA:25143"/>
        <dbReference type="ChEBI" id="CHEBI:15377"/>
        <dbReference type="ChEBI" id="CHEBI:15378"/>
        <dbReference type="ChEBI" id="CHEBI:36559"/>
        <dbReference type="ChEBI" id="CHEBI:57972"/>
        <dbReference type="ChEBI" id="CHEBI:58125"/>
        <dbReference type="EC" id="3.7.1.3"/>
    </reaction>
</comment>
<evidence type="ECO:0000256" key="2">
    <source>
        <dbReference type="ARBA" id="ARBA00022801"/>
    </source>
</evidence>
<gene>
    <name evidence="4" type="primary">BNA5</name>
    <name evidence="7" type="ORF">BGT96224V316_LOCUS3404</name>
</gene>
<evidence type="ECO:0000256" key="3">
    <source>
        <dbReference type="ARBA" id="ARBA00022898"/>
    </source>
</evidence>
<feature type="binding site" evidence="4">
    <location>
        <position position="139"/>
    </location>
    <ligand>
        <name>pyridoxal 5'-phosphate</name>
        <dbReference type="ChEBI" id="CHEBI:597326"/>
    </ligand>
</feature>
<dbReference type="Pfam" id="PF22580">
    <property type="entry name" value="KYNU_C"/>
    <property type="match status" value="1"/>
</dbReference>
<feature type="domain" description="Aminotransferase class V" evidence="6">
    <location>
        <begin position="201"/>
        <end position="294"/>
    </location>
</feature>
<comment type="subcellular location">
    <subcellularLocation>
        <location evidence="4 5">Cytoplasm</location>
    </subcellularLocation>
</comment>
<feature type="binding site" evidence="4">
    <location>
        <position position="255"/>
    </location>
    <ligand>
        <name>pyridoxal 5'-phosphate</name>
        <dbReference type="ChEBI" id="CHEBI:597326"/>
    </ligand>
</feature>
<feature type="binding site" evidence="4">
    <location>
        <position position="343"/>
    </location>
    <ligand>
        <name>pyridoxal 5'-phosphate</name>
        <dbReference type="ChEBI" id="CHEBI:597326"/>
    </ligand>
</feature>
<dbReference type="EMBL" id="LR026988">
    <property type="protein sequence ID" value="VDB84440.1"/>
    <property type="molecule type" value="Genomic_DNA"/>
</dbReference>
<keyword evidence="4 5" id="KW-0963">Cytoplasm</keyword>
<dbReference type="Pfam" id="PF00266">
    <property type="entry name" value="Aminotran_5"/>
    <property type="match status" value="1"/>
</dbReference>
<dbReference type="SUPFAM" id="SSF53383">
    <property type="entry name" value="PLP-dependent transferases"/>
    <property type="match status" value="1"/>
</dbReference>
<feature type="modified residue" description="N6-(pyridoxal phosphate)lysine" evidence="4">
    <location>
        <position position="278"/>
    </location>
</feature>
<keyword evidence="8" id="KW-1185">Reference proteome</keyword>
<dbReference type="GO" id="GO:0034354">
    <property type="term" value="P:'de novo' NAD+ biosynthetic process from L-tryptophan"/>
    <property type="evidence" value="ECO:0007669"/>
    <property type="project" value="UniProtKB-UniRule"/>
</dbReference>
<comment type="pathway">
    <text evidence="4 5">Cofactor biosynthesis; NAD(+) biosynthesis; quinolinate from L-kynurenine: step 2/3.</text>
</comment>